<dbReference type="GO" id="GO:0005737">
    <property type="term" value="C:cytoplasm"/>
    <property type="evidence" value="ECO:0007669"/>
    <property type="project" value="InterPro"/>
</dbReference>
<evidence type="ECO:0000313" key="4">
    <source>
        <dbReference type="EMBL" id="ANW98448.1"/>
    </source>
</evidence>
<keyword evidence="1 4" id="KW-0413">Isomerase</keyword>
<dbReference type="Pfam" id="PF02952">
    <property type="entry name" value="Fucose_iso_C"/>
    <property type="match status" value="1"/>
</dbReference>
<proteinExistence type="predicted"/>
<dbReference type="OrthoDB" id="5838738at2"/>
<name>A0A1B1YCH2_THEST</name>
<dbReference type="Proteomes" id="UP000092971">
    <property type="component" value="Chromosome"/>
</dbReference>
<dbReference type="PANTHER" id="PTHR36120">
    <property type="entry name" value="FUCOSE ISOMERASE"/>
    <property type="match status" value="1"/>
</dbReference>
<dbReference type="PANTHER" id="PTHR36120:SF1">
    <property type="entry name" value="L-FUCOSE ISOMERASE C-TERMINAL DOMAIN-CONTAINING PROTEIN"/>
    <property type="match status" value="1"/>
</dbReference>
<accession>A0A1B1YCH2</accession>
<keyword evidence="2" id="KW-0119">Carbohydrate metabolism</keyword>
<dbReference type="GO" id="GO:0006004">
    <property type="term" value="P:fucose metabolic process"/>
    <property type="evidence" value="ECO:0007669"/>
    <property type="project" value="InterPro"/>
</dbReference>
<dbReference type="GO" id="GO:0008736">
    <property type="term" value="F:L-fucose isomerase activity"/>
    <property type="evidence" value="ECO:0007669"/>
    <property type="project" value="InterPro"/>
</dbReference>
<dbReference type="SUPFAM" id="SSF53743">
    <property type="entry name" value="FucI/AraA N-terminal and middle domains"/>
    <property type="match status" value="1"/>
</dbReference>
<gene>
    <name evidence="4" type="ORF">CSTERTH_05020</name>
</gene>
<protein>
    <submittedName>
        <fullName evidence="4">Fucose isomerase</fullName>
    </submittedName>
</protein>
<dbReference type="AlphaFoldDB" id="A0A1B1YCH2"/>
<dbReference type="CDD" id="cd00578">
    <property type="entry name" value="L-fuc_L-ara-isomerases"/>
    <property type="match status" value="1"/>
</dbReference>
<evidence type="ECO:0000256" key="2">
    <source>
        <dbReference type="ARBA" id="ARBA00023277"/>
    </source>
</evidence>
<evidence type="ECO:0000259" key="3">
    <source>
        <dbReference type="Pfam" id="PF02952"/>
    </source>
</evidence>
<dbReference type="EMBL" id="CP014672">
    <property type="protein sequence ID" value="ANW98448.1"/>
    <property type="molecule type" value="Genomic_DNA"/>
</dbReference>
<feature type="domain" description="L-fucose isomerase C-terminal" evidence="3">
    <location>
        <begin position="338"/>
        <end position="464"/>
    </location>
</feature>
<dbReference type="RefSeq" id="WP_015358750.1">
    <property type="nucleotide sequence ID" value="NZ_CP014672.1"/>
</dbReference>
<sequence length="467" mass="52019">MAVFGVIITTRGFFPGWLAQDARKQILKKLNGMGHEYVIVDENSMPYGAVQTYEQAKICADLFRKNADRIEGIIVILPNFGDEIAVATAIHEARLNVPVLIQACDDDLELLDVEHRRDAFCGKLSVCNNLRQYGIPFTLTKLHTCSIESEEFTEDIKRFEKLCKTVNNLRRARILAVGTRPGPFQTVRFSEKLLQRYGISVLVEDIGNIISRANEINDIKKIEETVSEIREYVNVPENAPAEKIEKLARFKMALEEAVMANDADCAAVQCWNVLQNQYGCAACLAMSMLGNKGIPHACEMDVMGALTMYALSLASGETPGYLDWNNNYGNDRNMCINFHCSNYPASFMGCRPSIGVLDILGTQLGYDNCFGSVVGQVKPGPMTFCKISTDDANGKIRAYVGEGEFSDIKVSTFGGPAVCKVPDLQKLMHKICEEGFEHHVAMVRGHVADIVEEALTKYLGWEVYRHR</sequence>
<dbReference type="InterPro" id="IPR015888">
    <property type="entry name" value="Fuc_isomerase_C"/>
</dbReference>
<organism evidence="4 5">
    <name type="scientific">Thermoclostridium stercorarium subsp. thermolacticum DSM 2910</name>
    <dbReference type="NCBI Taxonomy" id="1121336"/>
    <lineage>
        <taxon>Bacteria</taxon>
        <taxon>Bacillati</taxon>
        <taxon>Bacillota</taxon>
        <taxon>Clostridia</taxon>
        <taxon>Eubacteriales</taxon>
        <taxon>Oscillospiraceae</taxon>
        <taxon>Thermoclostridium</taxon>
    </lineage>
</organism>
<reference evidence="4 5" key="1">
    <citation type="submission" date="2016-02" db="EMBL/GenBank/DDBJ databases">
        <title>Comparison of Clostridium stercorarium subspecies using comparative genomics and transcriptomics.</title>
        <authorList>
            <person name="Schellenberg J."/>
            <person name="Thallinger G."/>
            <person name="Levin D.B."/>
            <person name="Zhang X."/>
            <person name="Alvare G."/>
            <person name="Fristensky B."/>
            <person name="Sparling R."/>
        </authorList>
    </citation>
    <scope>NUCLEOTIDE SEQUENCE [LARGE SCALE GENOMIC DNA]</scope>
    <source>
        <strain evidence="4 5">DSM 2910</strain>
    </source>
</reference>
<dbReference type="InterPro" id="IPR009015">
    <property type="entry name" value="Fucose_isomerase_N/cen_sf"/>
</dbReference>
<evidence type="ECO:0000256" key="1">
    <source>
        <dbReference type="ARBA" id="ARBA00023235"/>
    </source>
</evidence>
<evidence type="ECO:0000313" key="5">
    <source>
        <dbReference type="Proteomes" id="UP000092971"/>
    </source>
</evidence>